<reference evidence="3 4" key="3">
    <citation type="journal article" date="2010" name="BMC Genomics">
        <title>Transcriptome sequencing and comparative analysis of cucumber flowers with different sex types.</title>
        <authorList>
            <person name="Guo S."/>
            <person name="Zheng Y."/>
            <person name="Joung J.G."/>
            <person name="Liu S."/>
            <person name="Zhang Z."/>
            <person name="Crasta O.R."/>
            <person name="Sobral B.W."/>
            <person name="Xu Y."/>
            <person name="Huang S."/>
            <person name="Fei Z."/>
        </authorList>
    </citation>
    <scope>NUCLEOTIDE SEQUENCE [LARGE SCALE GENOMIC DNA]</scope>
    <source>
        <strain evidence="4">cv. 9930</strain>
    </source>
</reference>
<keyword evidence="4" id="KW-1185">Reference proteome</keyword>
<evidence type="ECO:0000313" key="4">
    <source>
        <dbReference type="Proteomes" id="UP000029981"/>
    </source>
</evidence>
<sequence length="290" mass="32967">MLAKWSRVTRHLSRIGLESNFKFSTDLHVCPHRSYAKVAAAAAPNIGHSEKGVSGGHVVHLDKMFLSKPCSLALPKDSPLRMDEPQYEGIKRLFLRMMLFYSKQSKHIRAANVIYQRVVSQVDKPAIYDVFNLEKTFKTTFSLLVLHMWLCLRRLKEEGKEGVERGQYVYELYNHDVELRVSKAGVNLLLIRWMKDLEKIFYGNIVAYDSAILPEAGKDELPNVIWKNIYSDDGSSMPNGAPALRAVQAMARYTRREVSCLSLTDKDAIFSGNFMFTSLETGKPSTKDGR</sequence>
<gene>
    <name evidence="3" type="ORF">Csa_6G484530</name>
</gene>
<dbReference type="Gramene" id="KGN48375">
    <property type="protein sequence ID" value="KGN48375"/>
    <property type="gene ID" value="Csa_6G484530"/>
</dbReference>
<reference evidence="3 4" key="2">
    <citation type="journal article" date="2009" name="PLoS ONE">
        <title>An integrated genetic and cytogenetic map of the cucumber genome.</title>
        <authorList>
            <person name="Ren Y."/>
            <person name="Zhang Z."/>
            <person name="Liu J."/>
            <person name="Staub J.E."/>
            <person name="Han Y."/>
            <person name="Cheng Z."/>
            <person name="Li X."/>
            <person name="Lu J."/>
            <person name="Miao H."/>
            <person name="Kang H."/>
            <person name="Xie B."/>
            <person name="Gu X."/>
            <person name="Wang X."/>
            <person name="Du Y."/>
            <person name="Jin W."/>
            <person name="Huang S."/>
        </authorList>
    </citation>
    <scope>NUCLEOTIDE SEQUENCE [LARGE SCALE GENOMIC DNA]</scope>
    <source>
        <strain evidence="4">cv. 9930</strain>
    </source>
</reference>
<dbReference type="InterPro" id="IPR007129">
    <property type="entry name" value="Ubiqinol_cyt_c_chaperone_CPB3"/>
</dbReference>
<evidence type="ECO:0000313" key="3">
    <source>
        <dbReference type="EMBL" id="KGN48375.1"/>
    </source>
</evidence>
<dbReference type="AlphaFoldDB" id="A0A0A0KF86"/>
<dbReference type="OMA" id="LVLHMWF"/>
<organism evidence="3 4">
    <name type="scientific">Cucumis sativus</name>
    <name type="common">Cucumber</name>
    <dbReference type="NCBI Taxonomy" id="3659"/>
    <lineage>
        <taxon>Eukaryota</taxon>
        <taxon>Viridiplantae</taxon>
        <taxon>Streptophyta</taxon>
        <taxon>Embryophyta</taxon>
        <taxon>Tracheophyta</taxon>
        <taxon>Spermatophyta</taxon>
        <taxon>Magnoliopsida</taxon>
        <taxon>eudicotyledons</taxon>
        <taxon>Gunneridae</taxon>
        <taxon>Pentapetalae</taxon>
        <taxon>rosids</taxon>
        <taxon>fabids</taxon>
        <taxon>Cucurbitales</taxon>
        <taxon>Cucurbitaceae</taxon>
        <taxon>Benincaseae</taxon>
        <taxon>Cucumis</taxon>
    </lineage>
</organism>
<reference evidence="3 4" key="1">
    <citation type="journal article" date="2009" name="Nat. Genet.">
        <title>The genome of the cucumber, Cucumis sativus L.</title>
        <authorList>
            <person name="Huang S."/>
            <person name="Li R."/>
            <person name="Zhang Z."/>
            <person name="Li L."/>
            <person name="Gu X."/>
            <person name="Fan W."/>
            <person name="Lucas W.J."/>
            <person name="Wang X."/>
            <person name="Xie B."/>
            <person name="Ni P."/>
            <person name="Ren Y."/>
            <person name="Zhu H."/>
            <person name="Li J."/>
            <person name="Lin K."/>
            <person name="Jin W."/>
            <person name="Fei Z."/>
            <person name="Li G."/>
            <person name="Staub J."/>
            <person name="Kilian A."/>
            <person name="van der Vossen E.A."/>
            <person name="Wu Y."/>
            <person name="Guo J."/>
            <person name="He J."/>
            <person name="Jia Z."/>
            <person name="Ren Y."/>
            <person name="Tian G."/>
            <person name="Lu Y."/>
            <person name="Ruan J."/>
            <person name="Qian W."/>
            <person name="Wang M."/>
            <person name="Huang Q."/>
            <person name="Li B."/>
            <person name="Xuan Z."/>
            <person name="Cao J."/>
            <person name="Asan"/>
            <person name="Wu Z."/>
            <person name="Zhang J."/>
            <person name="Cai Q."/>
            <person name="Bai Y."/>
            <person name="Zhao B."/>
            <person name="Han Y."/>
            <person name="Li Y."/>
            <person name="Li X."/>
            <person name="Wang S."/>
            <person name="Shi Q."/>
            <person name="Liu S."/>
            <person name="Cho W.K."/>
            <person name="Kim J.Y."/>
            <person name="Xu Y."/>
            <person name="Heller-Uszynska K."/>
            <person name="Miao H."/>
            <person name="Cheng Z."/>
            <person name="Zhang S."/>
            <person name="Wu J."/>
            <person name="Yang Y."/>
            <person name="Kang H."/>
            <person name="Li M."/>
            <person name="Liang H."/>
            <person name="Ren X."/>
            <person name="Shi Z."/>
            <person name="Wen M."/>
            <person name="Jian M."/>
            <person name="Yang H."/>
            <person name="Zhang G."/>
            <person name="Yang Z."/>
            <person name="Chen R."/>
            <person name="Liu S."/>
            <person name="Li J."/>
            <person name="Ma L."/>
            <person name="Liu H."/>
            <person name="Zhou Y."/>
            <person name="Zhao J."/>
            <person name="Fang X."/>
            <person name="Li G."/>
            <person name="Fang L."/>
            <person name="Li Y."/>
            <person name="Liu D."/>
            <person name="Zheng H."/>
            <person name="Zhang Y."/>
            <person name="Qin N."/>
            <person name="Li Z."/>
            <person name="Yang G."/>
            <person name="Yang S."/>
            <person name="Bolund L."/>
            <person name="Kristiansen K."/>
            <person name="Zheng H."/>
            <person name="Li S."/>
            <person name="Zhang X."/>
            <person name="Yang H."/>
            <person name="Wang J."/>
            <person name="Sun R."/>
            <person name="Zhang B."/>
            <person name="Jiang S."/>
            <person name="Wang J."/>
            <person name="Du Y."/>
            <person name="Li S."/>
        </authorList>
    </citation>
    <scope>NUCLEOTIDE SEQUENCE [LARGE SCALE GENOMIC DNA]</scope>
    <source>
        <strain evidence="4">cv. 9930</strain>
    </source>
</reference>
<protein>
    <recommendedName>
        <fullName evidence="2">Ubiquinol-cytochrome c chaperone domain-containing protein</fullName>
    </recommendedName>
</protein>
<reference evidence="3 4" key="4">
    <citation type="journal article" date="2011" name="BMC Genomics">
        <title>RNA-Seq improves annotation of protein-coding genes in the cucumber genome.</title>
        <authorList>
            <person name="Li Z."/>
            <person name="Zhang Z."/>
            <person name="Yan P."/>
            <person name="Huang S."/>
            <person name="Fei Z."/>
            <person name="Lin K."/>
        </authorList>
    </citation>
    <scope>NUCLEOTIDE SEQUENCE [LARGE SCALE GENOMIC DNA]</scope>
    <source>
        <strain evidence="4">cv. 9930</strain>
    </source>
</reference>
<dbReference type="GO" id="GO:0034551">
    <property type="term" value="P:mitochondrial respiratory chain complex III assembly"/>
    <property type="evidence" value="ECO:0000318"/>
    <property type="project" value="GO_Central"/>
</dbReference>
<dbReference type="KEGG" id="csv:101221330"/>
<dbReference type="Pfam" id="PF03981">
    <property type="entry name" value="Ubiq_cyt_C_chap"/>
    <property type="match status" value="1"/>
</dbReference>
<accession>A0A0A0KF86</accession>
<dbReference type="OrthoDB" id="10253878at2759"/>
<dbReference type="STRING" id="3659.A0A0A0KF86"/>
<evidence type="ECO:0000256" key="1">
    <source>
        <dbReference type="ARBA" id="ARBA00006407"/>
    </source>
</evidence>
<dbReference type="EMBL" id="CM002927">
    <property type="protein sequence ID" value="KGN48375.1"/>
    <property type="molecule type" value="Genomic_DNA"/>
</dbReference>
<dbReference type="eggNOG" id="KOG2873">
    <property type="taxonomic scope" value="Eukaryota"/>
</dbReference>
<dbReference type="PANTHER" id="PTHR12184:SF1">
    <property type="entry name" value="UBIQUINOL-CYTOCHROME-C REDUCTASE COMPLEX ASSEMBLY FACTOR 1"/>
    <property type="match status" value="1"/>
</dbReference>
<dbReference type="PANTHER" id="PTHR12184">
    <property type="entry name" value="UBIQUINOL-CYTOCHROME C REDUCTASE COMPLEX ASSEMBLY FACTOR 1 FAMILY MEMBER"/>
    <property type="match status" value="1"/>
</dbReference>
<feature type="domain" description="Ubiquinol-cytochrome c chaperone" evidence="2">
    <location>
        <begin position="131"/>
        <end position="275"/>
    </location>
</feature>
<evidence type="ECO:0000259" key="2">
    <source>
        <dbReference type="Pfam" id="PF03981"/>
    </source>
</evidence>
<comment type="similarity">
    <text evidence="1">Belongs to the CBP3 family.</text>
</comment>
<dbReference type="Proteomes" id="UP000029981">
    <property type="component" value="Chromosome 6"/>
</dbReference>
<dbReference type="GO" id="GO:0005739">
    <property type="term" value="C:mitochondrion"/>
    <property type="evidence" value="ECO:0000318"/>
    <property type="project" value="GO_Central"/>
</dbReference>
<name>A0A0A0KF86_CUCSA</name>
<proteinExistence type="inferred from homology"/>
<dbReference type="InterPro" id="IPR021150">
    <property type="entry name" value="Ubiq_cyt_c_chap"/>
</dbReference>